<dbReference type="HAMAP" id="MF_00020">
    <property type="entry name" value="Acetate_kinase"/>
    <property type="match status" value="1"/>
</dbReference>
<dbReference type="GO" id="GO:0008776">
    <property type="term" value="F:acetate kinase activity"/>
    <property type="evidence" value="ECO:0007669"/>
    <property type="project" value="UniProtKB-UniRule"/>
</dbReference>
<keyword evidence="7 9" id="KW-0067">ATP-binding</keyword>
<reference evidence="12" key="1">
    <citation type="submission" date="2013-11" db="EMBL/GenBank/DDBJ databases">
        <title>Symbiont-containing voluminous jelly as an extraordinary maternal gift for overwintering insect nymphs.</title>
        <authorList>
            <person name="Kaiwa N."/>
            <person name="Hosokawa T."/>
            <person name="Nikoh N."/>
            <person name="Meng X.Y."/>
            <person name="Tanahashi M."/>
            <person name="Moriyama M."/>
            <person name="Maeda T."/>
            <person name="Yamaguchi K."/>
            <person name="Shigenobu S."/>
            <person name="Ito M."/>
            <person name="Fukatsu T."/>
        </authorList>
    </citation>
    <scope>NUCLEOTIDE SEQUENCE [LARGE SCALE GENOMIC DNA]</scope>
    <source>
        <strain evidence="12">UwTKB</strain>
    </source>
</reference>
<dbReference type="CDD" id="cd24010">
    <property type="entry name" value="ASKHA_NBD_AcK_PK"/>
    <property type="match status" value="1"/>
</dbReference>
<dbReference type="STRING" id="1410383.TGUWTKB_0530"/>
<dbReference type="PANTHER" id="PTHR21060">
    <property type="entry name" value="ACETATE KINASE"/>
    <property type="match status" value="1"/>
</dbReference>
<evidence type="ECO:0000256" key="9">
    <source>
        <dbReference type="HAMAP-Rule" id="MF_00020"/>
    </source>
</evidence>
<evidence type="ECO:0000256" key="10">
    <source>
        <dbReference type="RuleBase" id="RU003835"/>
    </source>
</evidence>
<dbReference type="UniPathway" id="UPA00340">
    <property type="reaction ID" value="UER00458"/>
</dbReference>
<comment type="subunit">
    <text evidence="9">Homodimer.</text>
</comment>
<sequence>MINKYTLVLNCGSSSIKFAIFNIENEEKILWGLAECLYLQEAQIKWHSNNIEKKIFFKHKATHIEVMDVIINTILKNNLKIYKNIIAIGHRVVHGGEKITHSTVITKKVIETIKESIHLAPLHNPAHLIGIKSAIKNFPQLSQRNIAVFDTAFHQTIPEHSFLYALPYKLYKKHGIRRYGAHGISHQYVTYQAASILNKSLKNLNIITCHLGNGCSIAAICNGKCVDTSMGFTSLEGLVMGTRSGDIDPAIIFFLYNQLNMKIDDIKELLTKKSGLFGLSEITSDCRYIEKNYKKDIASQRAINVFCHRLSKYIASYIPLMNNHLDGLIFTGGIGENSSLIRQLTIEKLSLLNFNIDNVLNSIIKHGKSGSINTINTRPILIIPTNEELMIAKDTISLINKI</sequence>
<dbReference type="GO" id="GO:0006085">
    <property type="term" value="P:acetyl-CoA biosynthetic process"/>
    <property type="evidence" value="ECO:0007669"/>
    <property type="project" value="UniProtKB-UniRule"/>
</dbReference>
<dbReference type="GO" id="GO:0006083">
    <property type="term" value="P:acetate metabolic process"/>
    <property type="evidence" value="ECO:0007669"/>
    <property type="project" value="TreeGrafter"/>
</dbReference>
<feature type="binding site" evidence="9">
    <location>
        <begin position="285"/>
        <end position="287"/>
    </location>
    <ligand>
        <name>ATP</name>
        <dbReference type="ChEBI" id="CHEBI:30616"/>
    </ligand>
</feature>
<keyword evidence="8 9" id="KW-0460">Magnesium</keyword>
<dbReference type="Proteomes" id="UP000031627">
    <property type="component" value="Chromosome"/>
</dbReference>
<reference evidence="11 12" key="2">
    <citation type="journal article" date="2014" name="Curr. Biol.">
        <title>Symbiont-Supplemented Maternal Investment Underpinning Host's Ecological Adaptation.</title>
        <authorList>
            <person name="Kaiwa N."/>
            <person name="Hosokawa T."/>
            <person name="Nikoh N."/>
            <person name="Tanahashi M."/>
            <person name="Moriyama M."/>
            <person name="Meng X.Y."/>
            <person name="Maeda T."/>
            <person name="Yamaguchi K."/>
            <person name="Shigenobu S."/>
            <person name="Ito M."/>
            <person name="Fukatsu T."/>
        </authorList>
    </citation>
    <scope>NUCLEOTIDE SEQUENCE [LARGE SCALE GENOMIC DNA]</scope>
    <source>
        <strain evidence="11 12">UwTKB</strain>
    </source>
</reference>
<evidence type="ECO:0000256" key="6">
    <source>
        <dbReference type="ARBA" id="ARBA00022777"/>
    </source>
</evidence>
<comment type="pathway">
    <text evidence="9">Metabolic intermediate biosynthesis; acetyl-CoA biosynthesis; acetyl-CoA from acetate: step 1/2.</text>
</comment>
<dbReference type="PROSITE" id="PS01075">
    <property type="entry name" value="ACETATE_KINASE_1"/>
    <property type="match status" value="1"/>
</dbReference>
<name>A0A090APV7_9ENTR</name>
<dbReference type="GO" id="GO:0005829">
    <property type="term" value="C:cytosol"/>
    <property type="evidence" value="ECO:0007669"/>
    <property type="project" value="TreeGrafter"/>
</dbReference>
<feature type="binding site" evidence="9">
    <location>
        <position position="91"/>
    </location>
    <ligand>
        <name>substrate</name>
    </ligand>
</feature>
<comment type="similarity">
    <text evidence="1 9 10">Belongs to the acetokinase family.</text>
</comment>
<comment type="subcellular location">
    <subcellularLocation>
        <location evidence="9">Cytoplasm</location>
    </subcellularLocation>
</comment>
<feature type="binding site" evidence="9">
    <location>
        <position position="17"/>
    </location>
    <ligand>
        <name>ATP</name>
        <dbReference type="ChEBI" id="CHEBI:30616"/>
    </ligand>
</feature>
<dbReference type="EMBL" id="AP014521">
    <property type="protein sequence ID" value="BAP58312.1"/>
    <property type="molecule type" value="Genomic_DNA"/>
</dbReference>
<feature type="binding site" evidence="9">
    <location>
        <position position="10"/>
    </location>
    <ligand>
        <name>Mg(2+)</name>
        <dbReference type="ChEBI" id="CHEBI:18420"/>
    </ligand>
</feature>
<evidence type="ECO:0000256" key="7">
    <source>
        <dbReference type="ARBA" id="ARBA00022840"/>
    </source>
</evidence>
<dbReference type="GO" id="GO:0005524">
    <property type="term" value="F:ATP binding"/>
    <property type="evidence" value="ECO:0007669"/>
    <property type="project" value="UniProtKB-KW"/>
</dbReference>
<evidence type="ECO:0000256" key="1">
    <source>
        <dbReference type="ARBA" id="ARBA00008748"/>
    </source>
</evidence>
<dbReference type="InterPro" id="IPR043129">
    <property type="entry name" value="ATPase_NBD"/>
</dbReference>
<keyword evidence="3 9" id="KW-0808">Transferase</keyword>
<organism evidence="11 12">
    <name type="scientific">Candidatus Tachikawaea gelatinosa</name>
    <dbReference type="NCBI Taxonomy" id="1410383"/>
    <lineage>
        <taxon>Bacteria</taxon>
        <taxon>Pseudomonadati</taxon>
        <taxon>Pseudomonadota</taxon>
        <taxon>Gammaproteobacteria</taxon>
        <taxon>Enterobacterales</taxon>
        <taxon>Enterobacteriaceae</taxon>
        <taxon>Candidatus Tachikawaea</taxon>
    </lineage>
</organism>
<dbReference type="OrthoDB" id="9802453at2"/>
<evidence type="ECO:0000256" key="2">
    <source>
        <dbReference type="ARBA" id="ARBA00022490"/>
    </source>
</evidence>
<dbReference type="PRINTS" id="PR00471">
    <property type="entry name" value="ACETATEKNASE"/>
</dbReference>
<dbReference type="GO" id="GO:0000287">
    <property type="term" value="F:magnesium ion binding"/>
    <property type="evidence" value="ECO:0007669"/>
    <property type="project" value="UniProtKB-UniRule"/>
</dbReference>
<feature type="binding site" evidence="9">
    <location>
        <begin position="210"/>
        <end position="214"/>
    </location>
    <ligand>
        <name>ATP</name>
        <dbReference type="ChEBI" id="CHEBI:30616"/>
    </ligand>
</feature>
<evidence type="ECO:0000313" key="12">
    <source>
        <dbReference type="Proteomes" id="UP000031627"/>
    </source>
</evidence>
<feature type="site" description="Transition state stabilizer" evidence="9">
    <location>
        <position position="182"/>
    </location>
</feature>
<keyword evidence="2 9" id="KW-0963">Cytoplasm</keyword>
<gene>
    <name evidence="9 11" type="primary">ackA</name>
    <name evidence="11" type="ORF">TGUWTKB_0530</name>
</gene>
<feature type="site" description="Transition state stabilizer" evidence="9">
    <location>
        <position position="243"/>
    </location>
</feature>
<dbReference type="AlphaFoldDB" id="A0A090APV7"/>
<dbReference type="PANTHER" id="PTHR21060:SF21">
    <property type="entry name" value="ACETATE KINASE"/>
    <property type="match status" value="1"/>
</dbReference>
<proteinExistence type="inferred from homology"/>
<evidence type="ECO:0000313" key="11">
    <source>
        <dbReference type="EMBL" id="BAP58312.1"/>
    </source>
</evidence>
<accession>A0A090APV7</accession>
<dbReference type="InterPro" id="IPR000890">
    <property type="entry name" value="Aliphatic_acid_kin_short-chain"/>
</dbReference>
<dbReference type="KEGG" id="sbw:TGUWTKB_0530"/>
<dbReference type="HOGENOM" id="CLU_020352_0_1_6"/>
<dbReference type="Gene3D" id="3.30.420.40">
    <property type="match status" value="2"/>
</dbReference>
<keyword evidence="12" id="KW-1185">Reference proteome</keyword>
<dbReference type="EC" id="2.7.2.1" evidence="9"/>
<dbReference type="InterPro" id="IPR023865">
    <property type="entry name" value="Aliphatic_acid_kinase_CS"/>
</dbReference>
<dbReference type="NCBIfam" id="TIGR00016">
    <property type="entry name" value="ackA"/>
    <property type="match status" value="1"/>
</dbReference>
<keyword evidence="4 9" id="KW-0479">Metal-binding</keyword>
<keyword evidence="6 9" id="KW-0418">Kinase</keyword>
<feature type="binding site" evidence="9">
    <location>
        <begin position="333"/>
        <end position="337"/>
    </location>
    <ligand>
        <name>ATP</name>
        <dbReference type="ChEBI" id="CHEBI:30616"/>
    </ligand>
</feature>
<evidence type="ECO:0000256" key="4">
    <source>
        <dbReference type="ARBA" id="ARBA00022723"/>
    </source>
</evidence>
<comment type="catalytic activity">
    <reaction evidence="9">
        <text>acetate + ATP = acetyl phosphate + ADP</text>
        <dbReference type="Rhea" id="RHEA:11352"/>
        <dbReference type="ChEBI" id="CHEBI:22191"/>
        <dbReference type="ChEBI" id="CHEBI:30089"/>
        <dbReference type="ChEBI" id="CHEBI:30616"/>
        <dbReference type="ChEBI" id="CHEBI:456216"/>
        <dbReference type="EC" id="2.7.2.1"/>
    </reaction>
</comment>
<protein>
    <recommendedName>
        <fullName evidence="9">Acetate kinase</fullName>
        <ecNumber evidence="9">2.7.2.1</ecNumber>
    </recommendedName>
    <alternativeName>
        <fullName evidence="9">Acetokinase</fullName>
    </alternativeName>
</protein>
<dbReference type="PROSITE" id="PS01076">
    <property type="entry name" value="ACETATE_KINASE_2"/>
    <property type="match status" value="1"/>
</dbReference>
<keyword evidence="5 9" id="KW-0547">Nucleotide-binding</keyword>
<dbReference type="RefSeq" id="WP_041062332.1">
    <property type="nucleotide sequence ID" value="NZ_AP014521.1"/>
</dbReference>
<dbReference type="SUPFAM" id="SSF53067">
    <property type="entry name" value="Actin-like ATPase domain"/>
    <property type="match status" value="2"/>
</dbReference>
<comment type="function">
    <text evidence="9">Catalyzes the formation of acetyl phosphate from acetate and ATP. Can also catalyze the reverse reaction.</text>
</comment>
<dbReference type="PIRSF" id="PIRSF000722">
    <property type="entry name" value="Acetate_prop_kin"/>
    <property type="match status" value="1"/>
</dbReference>
<comment type="cofactor">
    <cofactor evidence="9">
        <name>Mg(2+)</name>
        <dbReference type="ChEBI" id="CHEBI:18420"/>
    </cofactor>
    <cofactor evidence="9">
        <name>Mn(2+)</name>
        <dbReference type="ChEBI" id="CHEBI:29035"/>
    </cofactor>
    <text evidence="9">Mg(2+). Can also accept Mn(2+).</text>
</comment>
<feature type="binding site" evidence="9">
    <location>
        <position position="387"/>
    </location>
    <ligand>
        <name>Mg(2+)</name>
        <dbReference type="ChEBI" id="CHEBI:18420"/>
    </ligand>
</feature>
<feature type="active site" description="Proton donor/acceptor" evidence="9">
    <location>
        <position position="150"/>
    </location>
</feature>
<dbReference type="Pfam" id="PF00871">
    <property type="entry name" value="Acetate_kinase"/>
    <property type="match status" value="1"/>
</dbReference>
<evidence type="ECO:0000256" key="3">
    <source>
        <dbReference type="ARBA" id="ARBA00022679"/>
    </source>
</evidence>
<dbReference type="InterPro" id="IPR004372">
    <property type="entry name" value="Ac/propionate_kinase"/>
</dbReference>
<evidence type="ECO:0000256" key="8">
    <source>
        <dbReference type="ARBA" id="ARBA00022842"/>
    </source>
</evidence>
<evidence type="ECO:0000256" key="5">
    <source>
        <dbReference type="ARBA" id="ARBA00022741"/>
    </source>
</evidence>